<evidence type="ECO:0000256" key="6">
    <source>
        <dbReference type="SAM" id="Phobius"/>
    </source>
</evidence>
<feature type="transmembrane region" description="Helical" evidence="6">
    <location>
        <begin position="147"/>
        <end position="171"/>
    </location>
</feature>
<organism evidence="7 8">
    <name type="scientific">Bombiscardovia nodaiensis</name>
    <dbReference type="NCBI Taxonomy" id="2932181"/>
    <lineage>
        <taxon>Bacteria</taxon>
        <taxon>Bacillati</taxon>
        <taxon>Actinomycetota</taxon>
        <taxon>Actinomycetes</taxon>
        <taxon>Bifidobacteriales</taxon>
        <taxon>Bifidobacteriaceae</taxon>
        <taxon>Bombiscardovia</taxon>
    </lineage>
</organism>
<feature type="transmembrane region" description="Helical" evidence="6">
    <location>
        <begin position="243"/>
        <end position="264"/>
    </location>
</feature>
<dbReference type="InterPro" id="IPR002293">
    <property type="entry name" value="AA/rel_permease1"/>
</dbReference>
<evidence type="ECO:0000256" key="4">
    <source>
        <dbReference type="ARBA" id="ARBA00022989"/>
    </source>
</evidence>
<dbReference type="EMBL" id="AP026798">
    <property type="protein sequence ID" value="BDR52419.1"/>
    <property type="molecule type" value="Genomic_DNA"/>
</dbReference>
<feature type="transmembrane region" description="Helical" evidence="6">
    <location>
        <begin position="464"/>
        <end position="482"/>
    </location>
</feature>
<feature type="transmembrane region" description="Helical" evidence="6">
    <location>
        <begin position="60"/>
        <end position="82"/>
    </location>
</feature>
<feature type="transmembrane region" description="Helical" evidence="6">
    <location>
        <begin position="285"/>
        <end position="309"/>
    </location>
</feature>
<feature type="transmembrane region" description="Helical" evidence="6">
    <location>
        <begin position="335"/>
        <end position="360"/>
    </location>
</feature>
<keyword evidence="3 6" id="KW-0812">Transmembrane</keyword>
<evidence type="ECO:0000256" key="1">
    <source>
        <dbReference type="ARBA" id="ARBA00004141"/>
    </source>
</evidence>
<feature type="transmembrane region" description="Helical" evidence="6">
    <location>
        <begin position="407"/>
        <end position="425"/>
    </location>
</feature>
<evidence type="ECO:0000256" key="5">
    <source>
        <dbReference type="ARBA" id="ARBA00023136"/>
    </source>
</evidence>
<reference evidence="7 8" key="1">
    <citation type="journal article" date="2023" name="Microbiol. Spectr.">
        <title>Symbiosis of Carpenter Bees with Uncharacterized Lactic Acid Bacteria Showing NAD Auxotrophy.</title>
        <authorList>
            <person name="Kawasaki S."/>
            <person name="Ozawa K."/>
            <person name="Mori T."/>
            <person name="Yamamoto A."/>
            <person name="Ito M."/>
            <person name="Ohkuma M."/>
            <person name="Sakamoto M."/>
            <person name="Matsutani M."/>
        </authorList>
    </citation>
    <scope>NUCLEOTIDE SEQUENCE [LARGE SCALE GENOMIC DNA]</scope>
    <source>
        <strain evidence="7 8">Kim37-2</strain>
    </source>
</reference>
<name>A0ABM8B6D4_9BIFI</name>
<feature type="transmembrane region" description="Helical" evidence="6">
    <location>
        <begin position="103"/>
        <end position="127"/>
    </location>
</feature>
<dbReference type="Proteomes" id="UP001321766">
    <property type="component" value="Chromosome"/>
</dbReference>
<proteinExistence type="predicted"/>
<comment type="subcellular location">
    <subcellularLocation>
        <location evidence="1">Membrane</location>
        <topology evidence="1">Multi-pass membrane protein</topology>
    </subcellularLocation>
</comment>
<feature type="transmembrane region" description="Helical" evidence="6">
    <location>
        <begin position="32"/>
        <end position="54"/>
    </location>
</feature>
<dbReference type="PANTHER" id="PTHR43243">
    <property type="entry name" value="INNER MEMBRANE TRANSPORTER YGJI-RELATED"/>
    <property type="match status" value="1"/>
</dbReference>
<dbReference type="PANTHER" id="PTHR43243:SF4">
    <property type="entry name" value="CATIONIC AMINO ACID TRANSPORTER 4"/>
    <property type="match status" value="1"/>
</dbReference>
<keyword evidence="2" id="KW-0813">Transport</keyword>
<dbReference type="Gene3D" id="1.20.1740.10">
    <property type="entry name" value="Amino acid/polyamine transporter I"/>
    <property type="match status" value="1"/>
</dbReference>
<dbReference type="Pfam" id="PF13520">
    <property type="entry name" value="AA_permease_2"/>
    <property type="match status" value="1"/>
</dbReference>
<feature type="transmembrane region" description="Helical" evidence="6">
    <location>
        <begin position="437"/>
        <end position="458"/>
    </location>
</feature>
<evidence type="ECO:0000256" key="3">
    <source>
        <dbReference type="ARBA" id="ARBA00022692"/>
    </source>
</evidence>
<evidence type="ECO:0000256" key="2">
    <source>
        <dbReference type="ARBA" id="ARBA00022448"/>
    </source>
</evidence>
<feature type="transmembrane region" description="Helical" evidence="6">
    <location>
        <begin position="183"/>
        <end position="202"/>
    </location>
</feature>
<keyword evidence="4 6" id="KW-1133">Transmembrane helix</keyword>
<keyword evidence="8" id="KW-1185">Reference proteome</keyword>
<feature type="transmembrane region" description="Helical" evidence="6">
    <location>
        <begin position="381"/>
        <end position="401"/>
    </location>
</feature>
<evidence type="ECO:0000313" key="7">
    <source>
        <dbReference type="EMBL" id="BDR52419.1"/>
    </source>
</evidence>
<keyword evidence="5 6" id="KW-0472">Membrane</keyword>
<dbReference type="PIRSF" id="PIRSF006060">
    <property type="entry name" value="AA_transporter"/>
    <property type="match status" value="1"/>
</dbReference>
<accession>A0ABM8B6D4</accession>
<gene>
    <name evidence="7" type="ORF">KIM372_03260</name>
</gene>
<protein>
    <submittedName>
        <fullName evidence="7">Amino acid permease</fullName>
    </submittedName>
</protein>
<evidence type="ECO:0000313" key="8">
    <source>
        <dbReference type="Proteomes" id="UP001321766"/>
    </source>
</evidence>
<sequence length="506" mass="54026">MHLFRTKTVEQTLAETGEEGRSLKRTLNTWDLAVMGVAVAVGAGIFSVSAQAAAFHAGPAVILSFIIAGVVCGAAVMCYAEFASMIPVSGSAYTFTYTTIGEVVAWVIGWDLILEMLMAASVIAKYWGVYLNDFVHLMGGTSFSTHISVGSVQIDLAPIVVVGLFTVLLVLGTKMSARFDGALTVLKIGIVLFVIVVGFFYIKAENYHPFVPPAQPASSIKGAAVTSTMAQPLWQWATGMSPTVYGVPGILSGAALVFFAFIGFDVVATTSEEAKDPSRTVPRGIFLGMSIVVVLYVLVAIVTTGMVSYKDLAKAESPSLATGFELAGATWAAKLISFGIVVGLTTVVMVLLLGLTRIVFSLSRDGLLPRSLSHTGRHGTPARIQIIAGVVVAIVACGFNIDVLSDMVNIGTLSAFTLVAVSIPIMRHKRPDLKRSFKMPGSPVIPILIALACLWLMLNLTVLTWIRFLVWLVIGFVIYFSYSYRHSLLGEELLTDTIAAEPMKGL</sequence>